<evidence type="ECO:0000256" key="3">
    <source>
        <dbReference type="ARBA" id="ARBA00022989"/>
    </source>
</evidence>
<reference evidence="7" key="1">
    <citation type="submission" date="2018-11" db="EMBL/GenBank/DDBJ databases">
        <authorList>
            <person name="Alioto T."/>
            <person name="Alioto T."/>
        </authorList>
    </citation>
    <scope>NUCLEOTIDE SEQUENCE</scope>
</reference>
<feature type="compositionally biased region" description="Basic and acidic residues" evidence="5">
    <location>
        <begin position="480"/>
        <end position="495"/>
    </location>
</feature>
<dbReference type="Gene3D" id="1.20.1250.20">
    <property type="entry name" value="MFS general substrate transporter like domains"/>
    <property type="match status" value="1"/>
</dbReference>
<proteinExistence type="predicted"/>
<sequence length="495" mass="56164">MNENRPLLKTQQSVSSSGWYNNQFKISLFGLIYGCAIEMRSITETQFVYAYLKNRTEINNTVYETGVNKSKDDEKCLDNTTNTGDNYIQGLATDWTWYITLVIYGIGLPVLAFIGPLSDKLGRKPIILYNLGLTTISFSIRTYIVYADLNLYWYLLTCCIEGFAGSHYAYHFACCSTLANCTKAGKQRPFAFALYESMLGLGLCISEIGTGYLIKLLGFTYPYLISTGLNIIVFISFCTFQEENIEIEKTHTFSAKTKEVYTFCTKRESLSRSVSWKIFSITILIFFIYHFPVSSFGSIRTLYTLGLPFCWSSVHIGWYAAGVDVIQYVFSVLILRCLLMVIKDETITILGFVSNIAFLVMFGMLATDWFIYTATAIGVIRILPNPLLKSFLSRMVIPDKQGTLFSNIYLIEATCRLGGVTVFNNIYHQTRPIFKGMVFIVMASFSMCAVVLFICTQRTRTQTEQQEIAVDEPTVQSQKDVNEAQHNEYKATQKD</sequence>
<dbReference type="OrthoDB" id="419734at2759"/>
<dbReference type="AlphaFoldDB" id="A0A8B6G3D0"/>
<evidence type="ECO:0000256" key="2">
    <source>
        <dbReference type="ARBA" id="ARBA00022692"/>
    </source>
</evidence>
<organism evidence="7 8">
    <name type="scientific">Mytilus galloprovincialis</name>
    <name type="common">Mediterranean mussel</name>
    <dbReference type="NCBI Taxonomy" id="29158"/>
    <lineage>
        <taxon>Eukaryota</taxon>
        <taxon>Metazoa</taxon>
        <taxon>Spiralia</taxon>
        <taxon>Lophotrochozoa</taxon>
        <taxon>Mollusca</taxon>
        <taxon>Bivalvia</taxon>
        <taxon>Autobranchia</taxon>
        <taxon>Pteriomorphia</taxon>
        <taxon>Mytilida</taxon>
        <taxon>Mytiloidea</taxon>
        <taxon>Mytilidae</taxon>
        <taxon>Mytilinae</taxon>
        <taxon>Mytilus</taxon>
    </lineage>
</organism>
<feature type="transmembrane region" description="Helical" evidence="6">
    <location>
        <begin position="316"/>
        <end position="339"/>
    </location>
</feature>
<feature type="transmembrane region" description="Helical" evidence="6">
    <location>
        <begin position="433"/>
        <end position="455"/>
    </location>
</feature>
<dbReference type="SUPFAM" id="SSF103473">
    <property type="entry name" value="MFS general substrate transporter"/>
    <property type="match status" value="1"/>
</dbReference>
<keyword evidence="3 6" id="KW-1133">Transmembrane helix</keyword>
<keyword evidence="4 6" id="KW-0472">Membrane</keyword>
<dbReference type="PANTHER" id="PTHR23507">
    <property type="entry name" value="ZGC:174356"/>
    <property type="match status" value="1"/>
</dbReference>
<feature type="region of interest" description="Disordered" evidence="5">
    <location>
        <begin position="466"/>
        <end position="495"/>
    </location>
</feature>
<feature type="transmembrane region" description="Helical" evidence="6">
    <location>
        <begin position="346"/>
        <end position="363"/>
    </location>
</feature>
<dbReference type="GO" id="GO:0022857">
    <property type="term" value="F:transmembrane transporter activity"/>
    <property type="evidence" value="ECO:0007669"/>
    <property type="project" value="InterPro"/>
</dbReference>
<evidence type="ECO:0000256" key="5">
    <source>
        <dbReference type="SAM" id="MobiDB-lite"/>
    </source>
</evidence>
<keyword evidence="2 6" id="KW-0812">Transmembrane</keyword>
<evidence type="ECO:0000313" key="8">
    <source>
        <dbReference type="Proteomes" id="UP000596742"/>
    </source>
</evidence>
<dbReference type="GO" id="GO:0016020">
    <property type="term" value="C:membrane"/>
    <property type="evidence" value="ECO:0007669"/>
    <property type="project" value="UniProtKB-SubCell"/>
</dbReference>
<dbReference type="InterPro" id="IPR011701">
    <property type="entry name" value="MFS"/>
</dbReference>
<evidence type="ECO:0000256" key="4">
    <source>
        <dbReference type="ARBA" id="ARBA00023136"/>
    </source>
</evidence>
<name>A0A8B6G3D0_MYTGA</name>
<feature type="transmembrane region" description="Helical" evidence="6">
    <location>
        <begin position="95"/>
        <end position="114"/>
    </location>
</feature>
<feature type="transmembrane region" description="Helical" evidence="6">
    <location>
        <begin position="220"/>
        <end position="240"/>
    </location>
</feature>
<comment type="subcellular location">
    <subcellularLocation>
        <location evidence="1">Membrane</location>
        <topology evidence="1">Multi-pass membrane protein</topology>
    </subcellularLocation>
</comment>
<evidence type="ECO:0000256" key="6">
    <source>
        <dbReference type="SAM" id="Phobius"/>
    </source>
</evidence>
<dbReference type="PANTHER" id="PTHR23507:SF1">
    <property type="entry name" value="FI18259P1-RELATED"/>
    <property type="match status" value="1"/>
</dbReference>
<gene>
    <name evidence="7" type="ORF">MGAL_10B045352</name>
</gene>
<protein>
    <submittedName>
        <fullName evidence="7">MFS transporter, PCFT/HCP family, solute carrier family 46 (Folate transporter), member 1/3</fullName>
    </submittedName>
</protein>
<comment type="caution">
    <text evidence="7">The sequence shown here is derived from an EMBL/GenBank/DDBJ whole genome shotgun (WGS) entry which is preliminary data.</text>
</comment>
<feature type="transmembrane region" description="Helical" evidence="6">
    <location>
        <begin position="152"/>
        <end position="170"/>
    </location>
</feature>
<feature type="transmembrane region" description="Helical" evidence="6">
    <location>
        <begin position="190"/>
        <end position="214"/>
    </location>
</feature>
<feature type="transmembrane region" description="Helical" evidence="6">
    <location>
        <begin position="276"/>
        <end position="296"/>
    </location>
</feature>
<dbReference type="EMBL" id="UYJE01007805">
    <property type="protein sequence ID" value="VDI58023.1"/>
    <property type="molecule type" value="Genomic_DNA"/>
</dbReference>
<evidence type="ECO:0000313" key="7">
    <source>
        <dbReference type="EMBL" id="VDI58023.1"/>
    </source>
</evidence>
<dbReference type="Pfam" id="PF07690">
    <property type="entry name" value="MFS_1"/>
    <property type="match status" value="1"/>
</dbReference>
<accession>A0A8B6G3D0</accession>
<dbReference type="InterPro" id="IPR036259">
    <property type="entry name" value="MFS_trans_sf"/>
</dbReference>
<keyword evidence="8" id="KW-1185">Reference proteome</keyword>
<dbReference type="Proteomes" id="UP000596742">
    <property type="component" value="Unassembled WGS sequence"/>
</dbReference>
<feature type="transmembrane region" description="Helical" evidence="6">
    <location>
        <begin position="126"/>
        <end position="146"/>
    </location>
</feature>
<evidence type="ECO:0000256" key="1">
    <source>
        <dbReference type="ARBA" id="ARBA00004141"/>
    </source>
</evidence>